<dbReference type="RefSeq" id="WP_155456268.1">
    <property type="nucleotide sequence ID" value="NZ_WNKX01000021.1"/>
</dbReference>
<evidence type="ECO:0000313" key="3">
    <source>
        <dbReference type="Proteomes" id="UP000472320"/>
    </source>
</evidence>
<evidence type="ECO:0000256" key="1">
    <source>
        <dbReference type="SAM" id="MobiDB-lite"/>
    </source>
</evidence>
<dbReference type="Gene3D" id="6.20.20.10">
    <property type="match status" value="1"/>
</dbReference>
<dbReference type="Proteomes" id="UP000472320">
    <property type="component" value="Unassembled WGS sequence"/>
</dbReference>
<dbReference type="AlphaFoldDB" id="A0A6L6QLQ6"/>
<accession>A0A6L6QLQ6</accession>
<evidence type="ECO:0008006" key="4">
    <source>
        <dbReference type="Google" id="ProtNLM"/>
    </source>
</evidence>
<gene>
    <name evidence="2" type="ORF">GM658_22315</name>
</gene>
<name>A0A6L6QLQ6_9BURK</name>
<dbReference type="InterPro" id="IPR036410">
    <property type="entry name" value="HSP_DnaJ_Cys-rich_dom_sf"/>
</dbReference>
<comment type="caution">
    <text evidence="2">The sequence shown here is derived from an EMBL/GenBank/DDBJ whole genome shotgun (WGS) entry which is preliminary data.</text>
</comment>
<dbReference type="EMBL" id="WNKX01000021">
    <property type="protein sequence ID" value="MTW13348.1"/>
    <property type="molecule type" value="Genomic_DNA"/>
</dbReference>
<sequence length="59" mass="5540">MNASNTQPPLNPGDQAAPGTPGSGEGICPVCSGSGKTPDGKDCPNCGGSGRIIEGIGGG</sequence>
<dbReference type="OrthoDB" id="9135829at2"/>
<proteinExistence type="predicted"/>
<dbReference type="SUPFAM" id="SSF57938">
    <property type="entry name" value="DnaJ/Hsp40 cysteine-rich domain"/>
    <property type="match status" value="1"/>
</dbReference>
<organism evidence="2 3">
    <name type="scientific">Massilia eburnea</name>
    <dbReference type="NCBI Taxonomy" id="1776165"/>
    <lineage>
        <taxon>Bacteria</taxon>
        <taxon>Pseudomonadati</taxon>
        <taxon>Pseudomonadota</taxon>
        <taxon>Betaproteobacteria</taxon>
        <taxon>Burkholderiales</taxon>
        <taxon>Oxalobacteraceae</taxon>
        <taxon>Telluria group</taxon>
        <taxon>Massilia</taxon>
    </lineage>
</organism>
<feature type="region of interest" description="Disordered" evidence="1">
    <location>
        <begin position="1"/>
        <end position="49"/>
    </location>
</feature>
<keyword evidence="3" id="KW-1185">Reference proteome</keyword>
<evidence type="ECO:0000313" key="2">
    <source>
        <dbReference type="EMBL" id="MTW13348.1"/>
    </source>
</evidence>
<protein>
    <recommendedName>
        <fullName evidence="4">Molecular chaperone DnaJ</fullName>
    </recommendedName>
</protein>
<reference evidence="2 3" key="1">
    <citation type="submission" date="2019-11" db="EMBL/GenBank/DDBJ databases">
        <title>Type strains purchased from KCTC, JCM and DSMZ.</title>
        <authorList>
            <person name="Lu H."/>
        </authorList>
    </citation>
    <scope>NUCLEOTIDE SEQUENCE [LARGE SCALE GENOMIC DNA]</scope>
    <source>
        <strain evidence="2 3">JCM 31587</strain>
    </source>
</reference>